<feature type="region of interest" description="Disordered" evidence="1">
    <location>
        <begin position="46"/>
        <end position="94"/>
    </location>
</feature>
<feature type="compositionally biased region" description="Low complexity" evidence="1">
    <location>
        <begin position="241"/>
        <end position="257"/>
    </location>
</feature>
<feature type="compositionally biased region" description="Pro residues" evidence="1">
    <location>
        <begin position="349"/>
        <end position="359"/>
    </location>
</feature>
<feature type="compositionally biased region" description="Low complexity" evidence="1">
    <location>
        <begin position="121"/>
        <end position="132"/>
    </location>
</feature>
<dbReference type="EMBL" id="RDQM01000001">
    <property type="protein sequence ID" value="RMX01282.1"/>
    <property type="molecule type" value="Genomic_DNA"/>
</dbReference>
<evidence type="ECO:0000313" key="3">
    <source>
        <dbReference type="EMBL" id="RMX01282.1"/>
    </source>
</evidence>
<proteinExistence type="predicted"/>
<accession>A0A3M6QFM1</accession>
<dbReference type="Proteomes" id="UP000267521">
    <property type="component" value="Unassembled WGS sequence"/>
</dbReference>
<name>A0A3M6QFM1_9BURK</name>
<dbReference type="AlphaFoldDB" id="A0A3M6QFM1"/>
<feature type="compositionally biased region" description="Low complexity" evidence="1">
    <location>
        <begin position="52"/>
        <end position="65"/>
    </location>
</feature>
<feature type="compositionally biased region" description="Basic and acidic residues" evidence="1">
    <location>
        <begin position="389"/>
        <end position="398"/>
    </location>
</feature>
<feature type="compositionally biased region" description="Low complexity" evidence="1">
    <location>
        <begin position="339"/>
        <end position="348"/>
    </location>
</feature>
<gene>
    <name evidence="3" type="ORF">EBQ26_00395</name>
</gene>
<dbReference type="Pfam" id="PF13719">
    <property type="entry name" value="Zn_ribbon_5"/>
    <property type="match status" value="1"/>
</dbReference>
<feature type="domain" description="Zinc finger/thioredoxin putative" evidence="2">
    <location>
        <begin position="5"/>
        <end position="39"/>
    </location>
</feature>
<evidence type="ECO:0000313" key="4">
    <source>
        <dbReference type="Proteomes" id="UP000267521"/>
    </source>
</evidence>
<feature type="region of interest" description="Disordered" evidence="1">
    <location>
        <begin position="226"/>
        <end position="257"/>
    </location>
</feature>
<feature type="compositionally biased region" description="Low complexity" evidence="1">
    <location>
        <begin position="298"/>
        <end position="315"/>
    </location>
</feature>
<reference evidence="3 4" key="1">
    <citation type="submission" date="2018-10" db="EMBL/GenBank/DDBJ databases">
        <title>Comamonadaceae CDC group NO-1 genome sequencing and assembly.</title>
        <authorList>
            <person name="Bernier A.-M."/>
            <person name="Bernard K."/>
        </authorList>
    </citation>
    <scope>NUCLEOTIDE SEQUENCE [LARGE SCALE GENOMIC DNA]</scope>
    <source>
        <strain evidence="3 4">NML970147</strain>
    </source>
</reference>
<feature type="compositionally biased region" description="Low complexity" evidence="1">
    <location>
        <begin position="73"/>
        <end position="86"/>
    </location>
</feature>
<evidence type="ECO:0000259" key="2">
    <source>
        <dbReference type="Pfam" id="PF13719"/>
    </source>
</evidence>
<organism evidence="3 4">
    <name type="scientific">Allofranklinella schreckenbergeri</name>
    <dbReference type="NCBI Taxonomy" id="1076744"/>
    <lineage>
        <taxon>Bacteria</taxon>
        <taxon>Pseudomonadati</taxon>
        <taxon>Pseudomonadota</taxon>
        <taxon>Betaproteobacteria</taxon>
        <taxon>Burkholderiales</taxon>
        <taxon>Comamonadaceae</taxon>
        <taxon>Allofranklinella</taxon>
    </lineage>
</organism>
<feature type="region of interest" description="Disordered" evidence="1">
    <location>
        <begin position="174"/>
        <end position="201"/>
    </location>
</feature>
<feature type="region of interest" description="Disordered" evidence="1">
    <location>
        <begin position="116"/>
        <end position="143"/>
    </location>
</feature>
<feature type="region of interest" description="Disordered" evidence="1">
    <location>
        <begin position="336"/>
        <end position="398"/>
    </location>
</feature>
<dbReference type="InterPro" id="IPR021834">
    <property type="entry name" value="DUF3426"/>
</dbReference>
<sequence length="584" mass="60779">MQSVTQCPTCATKFKVLPEQLRASEGWVRCGRCNNVFDATDHFVEPVTPGEATAPAPQPSARTAAPTPPATPITPTATEPSASAAPPTMPERPTERWLKDLSETFRPSVEAMGVETIGETSSAPSQSPLSSPDGQGARTWLNHPDQPAQLESAAPIAPEPGAFDADEPAARDLAEQAAPTPRLTPEPALPDADAEPDAPAEVAPQASLAVNAALLEAAAAASTFQQEVERWQAEQGHRTSAHPGAEAAPAAVADAAGAPQTAEATAAAVPSGAAASAWLSVSAPVPATDAALNPHAVQAQATQPGAPSPASAAPAKEADVLAGAIVLAPAVHVSATPTPDVQPDAQPVAAPPATPPAEPAPNSQLQTSQPQPSQPQTAAAPSQAALEEAAAREEADEALRSQYHAQFSQTQELNFVRKAARDAFWRHPAVKAALALLALALALALAAQYAFYNRDSLAAYSPQMKTRMQAFCRLAGCQIAPLRALPALEIEGSTFQGHGDGAFTLFWSVRNRSAQSVQTPDLLLSLRDDAGQTRIRRVFPAAQLPSTPLEMAPGEQWQGTLHLRLADHAEAVTGYQLQIFYDNP</sequence>
<dbReference type="InterPro" id="IPR011723">
    <property type="entry name" value="Znf/thioredoxin_put"/>
</dbReference>
<dbReference type="RefSeq" id="WP_122237053.1">
    <property type="nucleotide sequence ID" value="NZ_RDQM01000001.1"/>
</dbReference>
<feature type="region of interest" description="Disordered" evidence="1">
    <location>
        <begin position="295"/>
        <end position="315"/>
    </location>
</feature>
<feature type="compositionally biased region" description="Basic and acidic residues" evidence="1">
    <location>
        <begin position="227"/>
        <end position="237"/>
    </location>
</feature>
<dbReference type="NCBIfam" id="TIGR02098">
    <property type="entry name" value="MJ0042_CXXC"/>
    <property type="match status" value="1"/>
</dbReference>
<comment type="caution">
    <text evidence="3">The sequence shown here is derived from an EMBL/GenBank/DDBJ whole genome shotgun (WGS) entry which is preliminary data.</text>
</comment>
<protein>
    <submittedName>
        <fullName evidence="3">DUF3426 domain-containing protein</fullName>
    </submittedName>
</protein>
<feature type="compositionally biased region" description="Low complexity" evidence="1">
    <location>
        <begin position="360"/>
        <end position="388"/>
    </location>
</feature>
<dbReference type="Pfam" id="PF11906">
    <property type="entry name" value="DUF3426"/>
    <property type="match status" value="1"/>
</dbReference>
<evidence type="ECO:0000256" key="1">
    <source>
        <dbReference type="SAM" id="MobiDB-lite"/>
    </source>
</evidence>